<dbReference type="EMBL" id="CM056814">
    <property type="protein sequence ID" value="KAJ8626863.1"/>
    <property type="molecule type" value="Genomic_DNA"/>
</dbReference>
<protein>
    <submittedName>
        <fullName evidence="1">Uncharacterized protein</fullName>
    </submittedName>
</protein>
<dbReference type="Proteomes" id="UP001234297">
    <property type="component" value="Chromosome 6"/>
</dbReference>
<reference evidence="1 2" key="1">
    <citation type="journal article" date="2022" name="Hortic Res">
        <title>A haplotype resolved chromosomal level avocado genome allows analysis of novel avocado genes.</title>
        <authorList>
            <person name="Nath O."/>
            <person name="Fletcher S.J."/>
            <person name="Hayward A."/>
            <person name="Shaw L.M."/>
            <person name="Masouleh A.K."/>
            <person name="Furtado A."/>
            <person name="Henry R.J."/>
            <person name="Mitter N."/>
        </authorList>
    </citation>
    <scope>NUCLEOTIDE SEQUENCE [LARGE SCALE GENOMIC DNA]</scope>
    <source>
        <strain evidence="2">cv. Hass</strain>
    </source>
</reference>
<accession>A0ACC2L1F8</accession>
<organism evidence="1 2">
    <name type="scientific">Persea americana</name>
    <name type="common">Avocado</name>
    <dbReference type="NCBI Taxonomy" id="3435"/>
    <lineage>
        <taxon>Eukaryota</taxon>
        <taxon>Viridiplantae</taxon>
        <taxon>Streptophyta</taxon>
        <taxon>Embryophyta</taxon>
        <taxon>Tracheophyta</taxon>
        <taxon>Spermatophyta</taxon>
        <taxon>Magnoliopsida</taxon>
        <taxon>Magnoliidae</taxon>
        <taxon>Laurales</taxon>
        <taxon>Lauraceae</taxon>
        <taxon>Persea</taxon>
    </lineage>
</organism>
<gene>
    <name evidence="1" type="ORF">MRB53_020170</name>
</gene>
<name>A0ACC2L1F8_PERAE</name>
<evidence type="ECO:0000313" key="2">
    <source>
        <dbReference type="Proteomes" id="UP001234297"/>
    </source>
</evidence>
<comment type="caution">
    <text evidence="1">The sequence shown here is derived from an EMBL/GenBank/DDBJ whole genome shotgun (WGS) entry which is preliminary data.</text>
</comment>
<keyword evidence="2" id="KW-1185">Reference proteome</keyword>
<proteinExistence type="predicted"/>
<evidence type="ECO:0000313" key="1">
    <source>
        <dbReference type="EMBL" id="KAJ8626863.1"/>
    </source>
</evidence>
<sequence length="75" mass="8059">MADLERAMEEIEPVIKAISFKLEKDNAPGLLLMQTMMGSLQKPASASASGRGFVLWEATATATATETDKFEGVLI</sequence>